<evidence type="ECO:0000256" key="5">
    <source>
        <dbReference type="SAM" id="MobiDB-lite"/>
    </source>
</evidence>
<evidence type="ECO:0008006" key="8">
    <source>
        <dbReference type="Google" id="ProtNLM"/>
    </source>
</evidence>
<accession>L9Y0D8</accession>
<dbReference type="CDD" id="cd03358">
    <property type="entry name" value="LbH_WxcM_N_like"/>
    <property type="match status" value="1"/>
</dbReference>
<name>L9Y0D8_9EURY</name>
<reference evidence="6 7" key="1">
    <citation type="journal article" date="2014" name="PLoS Genet.">
        <title>Phylogenetically driven sequencing of extremely halophilic archaea reveals strategies for static and dynamic osmo-response.</title>
        <authorList>
            <person name="Becker E.A."/>
            <person name="Seitzer P.M."/>
            <person name="Tritt A."/>
            <person name="Larsen D."/>
            <person name="Krusor M."/>
            <person name="Yao A.I."/>
            <person name="Wu D."/>
            <person name="Madern D."/>
            <person name="Eisen J.A."/>
            <person name="Darling A.E."/>
            <person name="Facciotti M.T."/>
        </authorList>
    </citation>
    <scope>NUCLEOTIDE SEQUENCE [LARGE SCALE GENOMIC DNA]</scope>
    <source>
        <strain evidence="6 7">JCM 10478</strain>
    </source>
</reference>
<dbReference type="PATRIC" id="fig|1227496.3.peg.2396"/>
<dbReference type="PROSITE" id="PS00101">
    <property type="entry name" value="HEXAPEP_TRANSFERASES"/>
    <property type="match status" value="1"/>
</dbReference>
<feature type="compositionally biased region" description="Basic and acidic residues" evidence="5">
    <location>
        <begin position="8"/>
        <end position="22"/>
    </location>
</feature>
<dbReference type="Proteomes" id="UP000011632">
    <property type="component" value="Unassembled WGS sequence"/>
</dbReference>
<keyword evidence="1" id="KW-0028">Amino-acid biosynthesis</keyword>
<dbReference type="InterPro" id="IPR001451">
    <property type="entry name" value="Hexapep"/>
</dbReference>
<evidence type="ECO:0000313" key="6">
    <source>
        <dbReference type="EMBL" id="ELY67156.1"/>
    </source>
</evidence>
<dbReference type="PANTHER" id="PTHR43300:SF10">
    <property type="entry name" value="2,3,4,5-TETRAHYDROPYRIDINE-2,6-DICARBOXYLATE N-ACETYLTRANSFERASE"/>
    <property type="match status" value="1"/>
</dbReference>
<evidence type="ECO:0000256" key="2">
    <source>
        <dbReference type="ARBA" id="ARBA00022679"/>
    </source>
</evidence>
<evidence type="ECO:0000256" key="3">
    <source>
        <dbReference type="ARBA" id="ARBA00022915"/>
    </source>
</evidence>
<keyword evidence="4" id="KW-0457">Lysine biosynthesis</keyword>
<dbReference type="SUPFAM" id="SSF51161">
    <property type="entry name" value="Trimeric LpxA-like enzymes"/>
    <property type="match status" value="1"/>
</dbReference>
<comment type="caution">
    <text evidence="6">The sequence shown here is derived from an EMBL/GenBank/DDBJ whole genome shotgun (WGS) entry which is preliminary data.</text>
</comment>
<dbReference type="PANTHER" id="PTHR43300">
    <property type="entry name" value="ACETYLTRANSFERASE"/>
    <property type="match status" value="1"/>
</dbReference>
<keyword evidence="2" id="KW-0808">Transferase</keyword>
<dbReference type="InterPro" id="IPR050179">
    <property type="entry name" value="Trans_hexapeptide_repeat"/>
</dbReference>
<dbReference type="InterPro" id="IPR018357">
    <property type="entry name" value="Hexapep_transf_CS"/>
</dbReference>
<dbReference type="AlphaFoldDB" id="L9Y0D8"/>
<dbReference type="InterPro" id="IPR011004">
    <property type="entry name" value="Trimer_LpxA-like_sf"/>
</dbReference>
<evidence type="ECO:0000256" key="1">
    <source>
        <dbReference type="ARBA" id="ARBA00022605"/>
    </source>
</evidence>
<keyword evidence="7" id="KW-1185">Reference proteome</keyword>
<dbReference type="GO" id="GO:0016740">
    <property type="term" value="F:transferase activity"/>
    <property type="evidence" value="ECO:0007669"/>
    <property type="project" value="UniProtKB-KW"/>
</dbReference>
<protein>
    <recommendedName>
        <fullName evidence="8">Transferase hexapeptide repeat containing protein</fullName>
    </recommendedName>
</protein>
<dbReference type="Gene3D" id="2.160.10.10">
    <property type="entry name" value="Hexapeptide repeat proteins"/>
    <property type="match status" value="1"/>
</dbReference>
<gene>
    <name evidence="6" type="ORF">C489_11850</name>
</gene>
<organism evidence="6 7">
    <name type="scientific">Natrinema versiforme JCM 10478</name>
    <dbReference type="NCBI Taxonomy" id="1227496"/>
    <lineage>
        <taxon>Archaea</taxon>
        <taxon>Methanobacteriati</taxon>
        <taxon>Methanobacteriota</taxon>
        <taxon>Stenosarchaea group</taxon>
        <taxon>Halobacteria</taxon>
        <taxon>Halobacteriales</taxon>
        <taxon>Natrialbaceae</taxon>
        <taxon>Natrinema</taxon>
    </lineage>
</organism>
<dbReference type="Pfam" id="PF00132">
    <property type="entry name" value="Hexapep"/>
    <property type="match status" value="2"/>
</dbReference>
<dbReference type="STRING" id="1227496.C489_11850"/>
<sequence>MSISGPNGRDDAVSRSLERGPERLPSGRRWSAMSEAIRDVVRGDDCTIEDATVGYGEFDEPTRIGDDATIRAGSIIYGDVTIGDGFATGHDVLVREGTTIGDDVLVGTKTVIDGQTTIGSHVSLQTNVYVPTQTTIGDNVFVGPGAVLTNDQYPVRTDDGLEGPTIADGASIGANATLLPGVTIGENAFVAAGAVVTEDVPADSMAVGSPATIQALPDPLEGANQLA</sequence>
<dbReference type="EMBL" id="AOID01000031">
    <property type="protein sequence ID" value="ELY67156.1"/>
    <property type="molecule type" value="Genomic_DNA"/>
</dbReference>
<evidence type="ECO:0000256" key="4">
    <source>
        <dbReference type="ARBA" id="ARBA00023154"/>
    </source>
</evidence>
<proteinExistence type="predicted"/>
<keyword evidence="3" id="KW-0220">Diaminopimelate biosynthesis</keyword>
<evidence type="ECO:0000313" key="7">
    <source>
        <dbReference type="Proteomes" id="UP000011632"/>
    </source>
</evidence>
<feature type="region of interest" description="Disordered" evidence="5">
    <location>
        <begin position="1"/>
        <end position="28"/>
    </location>
</feature>